<feature type="coiled-coil region" evidence="2">
    <location>
        <begin position="127"/>
        <end position="186"/>
    </location>
</feature>
<dbReference type="GO" id="GO:0005685">
    <property type="term" value="C:U1 snRNP"/>
    <property type="evidence" value="ECO:0007669"/>
    <property type="project" value="InterPro"/>
</dbReference>
<evidence type="ECO:0000256" key="1">
    <source>
        <dbReference type="ARBA" id="ARBA00005655"/>
    </source>
</evidence>
<dbReference type="Pfam" id="PF03194">
    <property type="entry name" value="LUC7"/>
    <property type="match status" value="1"/>
</dbReference>
<comment type="similarity">
    <text evidence="1">Belongs to the Luc7 family.</text>
</comment>
<gene>
    <name evidence="4" type="ORF">PCAR00345_LOCUS7700</name>
    <name evidence="5" type="ORF">PCAR00345_LOCUS7702</name>
</gene>
<reference evidence="5" key="1">
    <citation type="submission" date="2021-01" db="EMBL/GenBank/DDBJ databases">
        <authorList>
            <person name="Corre E."/>
            <person name="Pelletier E."/>
            <person name="Niang G."/>
            <person name="Scheremetjew M."/>
            <person name="Finn R."/>
            <person name="Kale V."/>
            <person name="Holt S."/>
            <person name="Cochrane G."/>
            <person name="Meng A."/>
            <person name="Brown T."/>
            <person name="Cohen L."/>
        </authorList>
    </citation>
    <scope>NUCLEOTIDE SEQUENCE</scope>
    <source>
        <strain evidence="5">CCMP645</strain>
    </source>
</reference>
<name>A0A6S9S5D8_CHRCT</name>
<dbReference type="GO" id="GO:0003729">
    <property type="term" value="F:mRNA binding"/>
    <property type="evidence" value="ECO:0007669"/>
    <property type="project" value="InterPro"/>
</dbReference>
<dbReference type="EMBL" id="HBIZ01012781">
    <property type="protein sequence ID" value="CAE0755113.1"/>
    <property type="molecule type" value="Transcribed_RNA"/>
</dbReference>
<proteinExistence type="inferred from homology"/>
<evidence type="ECO:0000313" key="5">
    <source>
        <dbReference type="EMBL" id="CAE0755115.1"/>
    </source>
</evidence>
<dbReference type="InterPro" id="IPR004882">
    <property type="entry name" value="Luc7-rel"/>
</dbReference>
<evidence type="ECO:0000313" key="4">
    <source>
        <dbReference type="EMBL" id="CAE0755113.1"/>
    </source>
</evidence>
<dbReference type="AlphaFoldDB" id="A0A6S9S5D8"/>
<feature type="region of interest" description="Disordered" evidence="3">
    <location>
        <begin position="260"/>
        <end position="341"/>
    </location>
</feature>
<protein>
    <submittedName>
        <fullName evidence="5">Uncharacterized protein</fullName>
    </submittedName>
</protein>
<dbReference type="PANTHER" id="PTHR12375">
    <property type="entry name" value="RNA-BINDING PROTEIN LUC7-RELATED"/>
    <property type="match status" value="1"/>
</dbReference>
<keyword evidence="2" id="KW-0175">Coiled coil</keyword>
<evidence type="ECO:0000256" key="3">
    <source>
        <dbReference type="SAM" id="MobiDB-lite"/>
    </source>
</evidence>
<dbReference type="GO" id="GO:0006376">
    <property type="term" value="P:mRNA splice site recognition"/>
    <property type="evidence" value="ECO:0007669"/>
    <property type="project" value="InterPro"/>
</dbReference>
<organism evidence="5">
    <name type="scientific">Chrysotila carterae</name>
    <name type="common">Marine alga</name>
    <name type="synonym">Syracosphaera carterae</name>
    <dbReference type="NCBI Taxonomy" id="13221"/>
    <lineage>
        <taxon>Eukaryota</taxon>
        <taxon>Haptista</taxon>
        <taxon>Haptophyta</taxon>
        <taxon>Prymnesiophyceae</taxon>
        <taxon>Isochrysidales</taxon>
        <taxon>Isochrysidaceae</taxon>
        <taxon>Chrysotila</taxon>
    </lineage>
</organism>
<dbReference type="EMBL" id="HBIZ01012783">
    <property type="protein sequence ID" value="CAE0755115.1"/>
    <property type="molecule type" value="Transcribed_RNA"/>
</dbReference>
<accession>A0A6S9S5D8</accession>
<sequence>MLSARPPSMRFQAFGMPRNYVSKGVKEPMKTPQQLMREQMDELMGKSRDKGLGDGANMGPSFDDPDVDRYFLCGCSPYELLKGTKSETMPQLEREGFLKDRSESLKAQWDELPQEEKDKYGFERDLMDFLQILVDEQDRRVAKAKERYEAQNDVPPEIPPETKKQIDLLKEQIKELQTQSEVLGEQGDVDESMAAFNKANAMQLQLQAIEQKAQPVQPKKQFVDEISGLVYSSTDNEARIADLQSGRQYKAWKAIRERLAALKEHNPPRKGARPDRDSGRERERSAGREGERGSWERRRDDRDRRDSDRRSDRDRERDRRSYDRDRRSHERDRRDYDRDRRSYDRRDYDRRDDRYRDRDYRDRRDRY</sequence>
<evidence type="ECO:0000256" key="2">
    <source>
        <dbReference type="SAM" id="Coils"/>
    </source>
</evidence>